<evidence type="ECO:0000313" key="1">
    <source>
        <dbReference type="EMBL" id="MDQ0644060.1"/>
    </source>
</evidence>
<accession>A0ABU0P9Q4</accession>
<protein>
    <submittedName>
        <fullName evidence="1">Uncharacterized protein</fullName>
    </submittedName>
</protein>
<sequence>MSDLRAERCDRMVQPIVDLTASVLASQIGNLDDFDDVIRAAESVLAVAELGSYGIDDDAYIDWAGAAPATFKRIIEAAERKDKKAVWLAFADPQTGVYRVSAACQGLPRW</sequence>
<dbReference type="EMBL" id="JAUSXK010000001">
    <property type="protein sequence ID" value="MDQ0644060.1"/>
    <property type="molecule type" value="Genomic_DNA"/>
</dbReference>
<dbReference type="Proteomes" id="UP001239085">
    <property type="component" value="Unassembled WGS sequence"/>
</dbReference>
<name>A0ABU0P9Q4_9MICO</name>
<reference evidence="1 2" key="1">
    <citation type="submission" date="2023-07" db="EMBL/GenBank/DDBJ databases">
        <title>Comparative genomics of wheat-associated soil bacteria to identify genetic determinants of phenazine resistance.</title>
        <authorList>
            <person name="Mouncey N."/>
        </authorList>
    </citation>
    <scope>NUCLEOTIDE SEQUENCE [LARGE SCALE GENOMIC DNA]</scope>
    <source>
        <strain evidence="1 2">W2I7</strain>
    </source>
</reference>
<proteinExistence type="predicted"/>
<keyword evidence="2" id="KW-1185">Reference proteome</keyword>
<comment type="caution">
    <text evidence="1">The sequence shown here is derived from an EMBL/GenBank/DDBJ whole genome shotgun (WGS) entry which is preliminary data.</text>
</comment>
<evidence type="ECO:0000313" key="2">
    <source>
        <dbReference type="Proteomes" id="UP001239085"/>
    </source>
</evidence>
<organism evidence="1 2">
    <name type="scientific">Microbacterium murale</name>
    <dbReference type="NCBI Taxonomy" id="1081040"/>
    <lineage>
        <taxon>Bacteria</taxon>
        <taxon>Bacillati</taxon>
        <taxon>Actinomycetota</taxon>
        <taxon>Actinomycetes</taxon>
        <taxon>Micrococcales</taxon>
        <taxon>Microbacteriaceae</taxon>
        <taxon>Microbacterium</taxon>
    </lineage>
</organism>
<gene>
    <name evidence="1" type="ORF">QFZ46_002220</name>
</gene>
<dbReference type="RefSeq" id="WP_307361380.1">
    <property type="nucleotide sequence ID" value="NZ_JAUSXK010000001.1"/>
</dbReference>